<keyword evidence="3" id="KW-1185">Reference proteome</keyword>
<evidence type="ECO:0000313" key="2">
    <source>
        <dbReference type="EMBL" id="PZD70742.1"/>
    </source>
</evidence>
<protein>
    <submittedName>
        <fullName evidence="2">Uncharacterized protein</fullName>
    </submittedName>
</protein>
<proteinExistence type="predicted"/>
<evidence type="ECO:0000313" key="3">
    <source>
        <dbReference type="Proteomes" id="UP000248857"/>
    </source>
</evidence>
<reference evidence="2 3" key="1">
    <citation type="journal article" date="2018" name="Sci. Rep.">
        <title>A novel species of the marine cyanobacterium Acaryochloris with a unique pigment content and lifestyle.</title>
        <authorList>
            <person name="Partensky F."/>
            <person name="Six C."/>
            <person name="Ratin M."/>
            <person name="Garczarek L."/>
            <person name="Vaulot D."/>
            <person name="Probert I."/>
            <person name="Calteau A."/>
            <person name="Gourvil P."/>
            <person name="Marie D."/>
            <person name="Grebert T."/>
            <person name="Bouchier C."/>
            <person name="Le Panse S."/>
            <person name="Gachenot M."/>
            <person name="Rodriguez F."/>
            <person name="Garrido J.L."/>
        </authorList>
    </citation>
    <scope>NUCLEOTIDE SEQUENCE [LARGE SCALE GENOMIC DNA]</scope>
    <source>
        <strain evidence="2 3">RCC1774</strain>
    </source>
</reference>
<gene>
    <name evidence="2" type="ORF">C1752_09720</name>
</gene>
<keyword evidence="1" id="KW-0472">Membrane</keyword>
<comment type="caution">
    <text evidence="2">The sequence shown here is derived from an EMBL/GenBank/DDBJ whole genome shotgun (WGS) entry which is preliminary data.</text>
</comment>
<sequence length="174" mass="17405">MTVVVTSKKELQSALKRKEPSILIKEPELAKRVNTIMTAKRLTKKVLVNLLVVAGFSVAAATALVLTGGMAGIVGILSGFFGGGAVGSSSTATSVIITKLSADATIASAAATTGTAATTGGGVSAAGIVGGGAVGGLGLFGITAMIKNDYVIDEFEISLGLKIKIKPDRKGKNK</sequence>
<keyword evidence="1" id="KW-0812">Transmembrane</keyword>
<dbReference type="EMBL" id="PQWO01000029">
    <property type="protein sequence ID" value="PZD70742.1"/>
    <property type="molecule type" value="Genomic_DNA"/>
</dbReference>
<dbReference type="RefSeq" id="WP_110988732.1">
    <property type="nucleotide sequence ID" value="NZ_CAWNWM010000029.1"/>
</dbReference>
<accession>A0A2W1JI22</accession>
<feature type="transmembrane region" description="Helical" evidence="1">
    <location>
        <begin position="46"/>
        <end position="66"/>
    </location>
</feature>
<dbReference type="AlphaFoldDB" id="A0A2W1JI22"/>
<evidence type="ECO:0000256" key="1">
    <source>
        <dbReference type="SAM" id="Phobius"/>
    </source>
</evidence>
<dbReference type="Proteomes" id="UP000248857">
    <property type="component" value="Unassembled WGS sequence"/>
</dbReference>
<name>A0A2W1JI22_9CYAN</name>
<keyword evidence="1" id="KW-1133">Transmembrane helix</keyword>
<organism evidence="2 3">
    <name type="scientific">Acaryochloris thomasi RCC1774</name>
    <dbReference type="NCBI Taxonomy" id="1764569"/>
    <lineage>
        <taxon>Bacteria</taxon>
        <taxon>Bacillati</taxon>
        <taxon>Cyanobacteriota</taxon>
        <taxon>Cyanophyceae</taxon>
        <taxon>Acaryochloridales</taxon>
        <taxon>Acaryochloridaceae</taxon>
        <taxon>Acaryochloris</taxon>
        <taxon>Acaryochloris thomasi</taxon>
    </lineage>
</organism>